<gene>
    <name evidence="17" type="primary">LOC112287603</name>
    <name evidence="16" type="ORF">PHYPA_000811</name>
</gene>
<dbReference type="PIRSF" id="PIRSF036363">
    <property type="entry name" value="PPP_BSU1"/>
    <property type="match status" value="1"/>
</dbReference>
<comment type="catalytic activity">
    <reaction evidence="11">
        <text>O-phospho-L-seryl-[protein] + H2O = L-seryl-[protein] + phosphate</text>
        <dbReference type="Rhea" id="RHEA:20629"/>
        <dbReference type="Rhea" id="RHEA-COMP:9863"/>
        <dbReference type="Rhea" id="RHEA-COMP:11604"/>
        <dbReference type="ChEBI" id="CHEBI:15377"/>
        <dbReference type="ChEBI" id="CHEBI:29999"/>
        <dbReference type="ChEBI" id="CHEBI:43474"/>
        <dbReference type="ChEBI" id="CHEBI:83421"/>
        <dbReference type="EC" id="3.1.3.16"/>
    </reaction>
</comment>
<keyword evidence="9" id="KW-0464">Manganese</keyword>
<evidence type="ECO:0000256" key="12">
    <source>
        <dbReference type="ARBA" id="ARBA00048336"/>
    </source>
</evidence>
<dbReference type="Pfam" id="PF24681">
    <property type="entry name" value="Kelch_KLHDC2_KLHL20_DRC7"/>
    <property type="match status" value="1"/>
</dbReference>
<dbReference type="Gene3D" id="2.120.10.80">
    <property type="entry name" value="Kelch-type beta propeller"/>
    <property type="match status" value="2"/>
</dbReference>
<dbReference type="SUPFAM" id="SSF117281">
    <property type="entry name" value="Kelch motif"/>
    <property type="match status" value="1"/>
</dbReference>
<feature type="region of interest" description="Disordered" evidence="14">
    <location>
        <begin position="993"/>
        <end position="1016"/>
    </location>
</feature>
<dbReference type="Pfam" id="PF01344">
    <property type="entry name" value="Kelch_1"/>
    <property type="match status" value="1"/>
</dbReference>
<evidence type="ECO:0000313" key="16">
    <source>
        <dbReference type="EMBL" id="PNR62387.1"/>
    </source>
</evidence>
<dbReference type="GO" id="GO:0046872">
    <property type="term" value="F:metal ion binding"/>
    <property type="evidence" value="ECO:0007669"/>
    <property type="project" value="UniProtKB-KW"/>
</dbReference>
<keyword evidence="8" id="KW-0904">Protein phosphatase</keyword>
<evidence type="ECO:0000256" key="10">
    <source>
        <dbReference type="ARBA" id="ARBA00023242"/>
    </source>
</evidence>
<reference evidence="16 18" key="2">
    <citation type="journal article" date="2018" name="Plant J.">
        <title>The Physcomitrella patens chromosome-scale assembly reveals moss genome structure and evolution.</title>
        <authorList>
            <person name="Lang D."/>
            <person name="Ullrich K.K."/>
            <person name="Murat F."/>
            <person name="Fuchs J."/>
            <person name="Jenkins J."/>
            <person name="Haas F.B."/>
            <person name="Piednoel M."/>
            <person name="Gundlach H."/>
            <person name="Van Bel M."/>
            <person name="Meyberg R."/>
            <person name="Vives C."/>
            <person name="Morata J."/>
            <person name="Symeonidi A."/>
            <person name="Hiss M."/>
            <person name="Muchero W."/>
            <person name="Kamisugi Y."/>
            <person name="Saleh O."/>
            <person name="Blanc G."/>
            <person name="Decker E.L."/>
            <person name="van Gessel N."/>
            <person name="Grimwood J."/>
            <person name="Hayes R.D."/>
            <person name="Graham S.W."/>
            <person name="Gunter L.E."/>
            <person name="McDaniel S.F."/>
            <person name="Hoernstein S.N.W."/>
            <person name="Larsson A."/>
            <person name="Li F.W."/>
            <person name="Perroud P.F."/>
            <person name="Phillips J."/>
            <person name="Ranjan P."/>
            <person name="Rokshar D.S."/>
            <person name="Rothfels C.J."/>
            <person name="Schneider L."/>
            <person name="Shu S."/>
            <person name="Stevenson D.W."/>
            <person name="Thummler F."/>
            <person name="Tillich M."/>
            <person name="Villarreal Aguilar J.C."/>
            <person name="Widiez T."/>
            <person name="Wong G.K."/>
            <person name="Wymore A."/>
            <person name="Zhang Y."/>
            <person name="Zimmer A.D."/>
            <person name="Quatrano R.S."/>
            <person name="Mayer K.F.X."/>
            <person name="Goodstein D."/>
            <person name="Casacuberta J.M."/>
            <person name="Vandepoele K."/>
            <person name="Reski R."/>
            <person name="Cuming A.C."/>
            <person name="Tuskan G.A."/>
            <person name="Maumus F."/>
            <person name="Salse J."/>
            <person name="Schmutz J."/>
            <person name="Rensing S.A."/>
        </authorList>
    </citation>
    <scope>NUCLEOTIDE SEQUENCE [LARGE SCALE GENOMIC DNA]</scope>
    <source>
        <strain evidence="17 18">cv. Gransden 2004</strain>
    </source>
</reference>
<proteinExistence type="inferred from homology"/>
<dbReference type="InterPro" id="IPR006186">
    <property type="entry name" value="Ser/Thr-sp_prot-phosphatase"/>
</dbReference>
<reference evidence="16 18" key="1">
    <citation type="journal article" date="2008" name="Science">
        <title>The Physcomitrella genome reveals evolutionary insights into the conquest of land by plants.</title>
        <authorList>
            <person name="Rensing S."/>
            <person name="Lang D."/>
            <person name="Zimmer A."/>
            <person name="Terry A."/>
            <person name="Salamov A."/>
            <person name="Shapiro H."/>
            <person name="Nishiyama T."/>
            <person name="Perroud P.-F."/>
            <person name="Lindquist E."/>
            <person name="Kamisugi Y."/>
            <person name="Tanahashi T."/>
            <person name="Sakakibara K."/>
            <person name="Fujita T."/>
            <person name="Oishi K."/>
            <person name="Shin-I T."/>
            <person name="Kuroki Y."/>
            <person name="Toyoda A."/>
            <person name="Suzuki Y."/>
            <person name="Hashimoto A."/>
            <person name="Yamaguchi K."/>
            <person name="Sugano A."/>
            <person name="Kohara Y."/>
            <person name="Fujiyama A."/>
            <person name="Anterola A."/>
            <person name="Aoki S."/>
            <person name="Ashton N."/>
            <person name="Barbazuk W.B."/>
            <person name="Barker E."/>
            <person name="Bennetzen J."/>
            <person name="Bezanilla M."/>
            <person name="Blankenship R."/>
            <person name="Cho S.H."/>
            <person name="Dutcher S."/>
            <person name="Estelle M."/>
            <person name="Fawcett J.A."/>
            <person name="Gundlach H."/>
            <person name="Hanada K."/>
            <person name="Heyl A."/>
            <person name="Hicks K.A."/>
            <person name="Hugh J."/>
            <person name="Lohr M."/>
            <person name="Mayer K."/>
            <person name="Melkozernov A."/>
            <person name="Murata T."/>
            <person name="Nelson D."/>
            <person name="Pils B."/>
            <person name="Prigge M."/>
            <person name="Reiss B."/>
            <person name="Renner T."/>
            <person name="Rombauts S."/>
            <person name="Rushton P."/>
            <person name="Sanderfoot A."/>
            <person name="Schween G."/>
            <person name="Shiu S.-H."/>
            <person name="Stueber K."/>
            <person name="Theodoulou F.L."/>
            <person name="Tu H."/>
            <person name="Van de Peer Y."/>
            <person name="Verrier P.J."/>
            <person name="Waters E."/>
            <person name="Wood A."/>
            <person name="Yang L."/>
            <person name="Cove D."/>
            <person name="Cuming A."/>
            <person name="Hasebe M."/>
            <person name="Lucas S."/>
            <person name="Mishler D.B."/>
            <person name="Reski R."/>
            <person name="Grigoriev I."/>
            <person name="Quatrano R.S."/>
            <person name="Boore J.L."/>
        </authorList>
    </citation>
    <scope>NUCLEOTIDE SEQUENCE [LARGE SCALE GENOMIC DNA]</scope>
    <source>
        <strain evidence="17 18">cv. Gransden 2004</strain>
    </source>
</reference>
<dbReference type="InterPro" id="IPR006652">
    <property type="entry name" value="Kelch_1"/>
</dbReference>
<evidence type="ECO:0000256" key="1">
    <source>
        <dbReference type="ARBA" id="ARBA00001936"/>
    </source>
</evidence>
<evidence type="ECO:0000256" key="6">
    <source>
        <dbReference type="ARBA" id="ARBA00022737"/>
    </source>
</evidence>
<dbReference type="PANTHER" id="PTHR46422:SF4">
    <property type="entry name" value="SERINE_THREONINE-PROTEIN PHOSPHATASE BSL3"/>
    <property type="match status" value="1"/>
</dbReference>
<dbReference type="Pfam" id="PF00149">
    <property type="entry name" value="Metallophos"/>
    <property type="match status" value="1"/>
</dbReference>
<dbReference type="FunFam" id="3.60.21.10:FF:000008">
    <property type="entry name" value="Serine/threonine-protein phosphatase"/>
    <property type="match status" value="1"/>
</dbReference>
<dbReference type="RefSeq" id="XP_024386530.1">
    <property type="nucleotide sequence ID" value="XM_024530762.2"/>
</dbReference>
<dbReference type="Gene3D" id="3.60.21.10">
    <property type="match status" value="1"/>
</dbReference>
<dbReference type="GeneID" id="112287603"/>
<feature type="domain" description="Serine/threonine specific protein phosphatases" evidence="15">
    <location>
        <begin position="782"/>
        <end position="787"/>
    </location>
</feature>
<evidence type="ECO:0000259" key="15">
    <source>
        <dbReference type="PROSITE" id="PS00125"/>
    </source>
</evidence>
<keyword evidence="4" id="KW-0880">Kelch repeat</keyword>
<dbReference type="EnsemblPlants" id="Pp3c1_18530V3.1">
    <property type="protein sequence ID" value="Pp3c1_18530V3.1"/>
    <property type="gene ID" value="Pp3c1_18530"/>
</dbReference>
<dbReference type="PANTHER" id="PTHR46422">
    <property type="entry name" value="SERINE/THREONINE-PROTEIN PHOSPHATASE BSL3"/>
    <property type="match status" value="1"/>
</dbReference>
<feature type="region of interest" description="Disordered" evidence="14">
    <location>
        <begin position="1"/>
        <end position="56"/>
    </location>
</feature>
<feature type="compositionally biased region" description="Low complexity" evidence="14">
    <location>
        <begin position="13"/>
        <end position="56"/>
    </location>
</feature>
<comment type="cofactor">
    <cofactor evidence="1">
        <name>Mn(2+)</name>
        <dbReference type="ChEBI" id="CHEBI:29035"/>
    </cofactor>
</comment>
<evidence type="ECO:0000256" key="13">
    <source>
        <dbReference type="RuleBase" id="RU004273"/>
    </source>
</evidence>
<evidence type="ECO:0000256" key="4">
    <source>
        <dbReference type="ARBA" id="ARBA00022441"/>
    </source>
</evidence>
<comment type="subcellular location">
    <subcellularLocation>
        <location evidence="2">Nucleus</location>
    </subcellularLocation>
</comment>
<dbReference type="Proteomes" id="UP000006727">
    <property type="component" value="Chromosome 1"/>
</dbReference>
<dbReference type="EC" id="3.1.3.16" evidence="13"/>
<dbReference type="GO" id="GO:0004722">
    <property type="term" value="F:protein serine/threonine phosphatase activity"/>
    <property type="evidence" value="ECO:0007669"/>
    <property type="project" value="UniProtKB-EC"/>
</dbReference>
<comment type="similarity">
    <text evidence="3">Belongs to the PPP phosphatase family. BSU subfamily.</text>
</comment>
<evidence type="ECO:0000256" key="9">
    <source>
        <dbReference type="ARBA" id="ARBA00023211"/>
    </source>
</evidence>
<dbReference type="PROSITE" id="PS00125">
    <property type="entry name" value="SER_THR_PHOSPHATASE"/>
    <property type="match status" value="1"/>
</dbReference>
<sequence length="1016" mass="107355">MEAGAGMGRDAAVSKSEANGKSSSSSANGSANGEAVGGENIEEMPSSSPSAAQAVAGRQQVAMATLPRPAPAFRMVSAVIEKKEDGPGPRCGHTLTAVAAVGEEGTPGYVGPRLILFGGATALEGNSSAAGGPQTAAAGAGIRLAGATADVHCYDVTSRKWSRLIPVGDPPSPRAAHAATAVGTMVVIQGGIGPAGLSTDDLHVLDLTQAKPRWHRVVVQGAGPGPRYGHVMSLVGQRFLLSISGNDGKRPLADVWALDTAAKPYEWRKLDPEGEGPPPCMYATACARSDGLLLLCGGRDANSVPLDTAYGLAKHRDGRWEWAVAPGIAPSARYQHAAVFVNARLHVSGGALGGGRMVEDESSVAVLDTAAGVWCDKKAVVNSPRSGRFSQDVAGGDAILELTRRCRHAAASVGDHIYLYGGLRGGVLLDDLLVAEDLAAAETTSAALHQAALHSSAPSSQPNSISSAKAVGDGRQKTADGSVMMGSPVAAPAAGDATMDISTENALAHGHRSERKGVESLVEASAAEAEAISNALKAAEAKAAACRDTNEDVEDGAPDRDRGAEATPSGESPMTPAAGSMGLNKLAHADGALTTPPTGVRLHHRAVVVAAESGGALGGLVRQLSIDQFENEGRRVSYGTTPNSAMLARRLLDRQMSMASVQKKVLAYLLKPRGWKPPVKRQFFMDCNEIAELCDAAERLFSQESSVLQIRAPVKIFGDLHGQFGDLMRLFDEYGSPSTAGDITYIDYLFLGDYVDRGQHSLETITLLLALKIEYPNNVHLIRGNHEAADINALFGFRIECIERMGERDGIWAWQRINQLFNWLPLAALIEKKIICMHGGIGRSINHLHQIESLQRPITMEAGSVVLMDLLWSDPTENDSVEGLRPNARGPGLVTFGPDRVMEFCKNNDLQLIVRAHECVMDGFERFAQGHLITLFSATNYCGTANNAGAILVLGRDLVVVPKLIHPIPPAITSPESSPERHLEDTWMQELNVQRPPTPTRGRPQAGNDRGSLAWI</sequence>
<dbReference type="SUPFAM" id="SSF56300">
    <property type="entry name" value="Metallo-dependent phosphatases"/>
    <property type="match status" value="1"/>
</dbReference>
<dbReference type="PRINTS" id="PR00114">
    <property type="entry name" value="STPHPHTASE"/>
</dbReference>
<evidence type="ECO:0000256" key="8">
    <source>
        <dbReference type="ARBA" id="ARBA00022912"/>
    </source>
</evidence>
<reference evidence="17" key="3">
    <citation type="submission" date="2020-12" db="UniProtKB">
        <authorList>
            <consortium name="EnsemblPlants"/>
        </authorList>
    </citation>
    <scope>IDENTIFICATION</scope>
</reference>
<dbReference type="InterPro" id="IPR004843">
    <property type="entry name" value="Calcineurin-like_PHP"/>
</dbReference>
<keyword evidence="10" id="KW-0539">Nucleus</keyword>
<evidence type="ECO:0000313" key="18">
    <source>
        <dbReference type="Proteomes" id="UP000006727"/>
    </source>
</evidence>
<dbReference type="EnsemblPlants" id="Pp3c1_18530V3.2">
    <property type="protein sequence ID" value="Pp3c1_18530V3.2"/>
    <property type="gene ID" value="Pp3c1_18530"/>
</dbReference>
<evidence type="ECO:0000256" key="14">
    <source>
        <dbReference type="SAM" id="MobiDB-lite"/>
    </source>
</evidence>
<dbReference type="GO" id="GO:0009742">
    <property type="term" value="P:brassinosteroid mediated signaling pathway"/>
    <property type="evidence" value="ECO:0007669"/>
    <property type="project" value="InterPro"/>
</dbReference>
<keyword evidence="5" id="KW-0479">Metal-binding</keyword>
<organism evidence="16">
    <name type="scientific">Physcomitrium patens</name>
    <name type="common">Spreading-leaved earth moss</name>
    <name type="synonym">Physcomitrella patens</name>
    <dbReference type="NCBI Taxonomy" id="3218"/>
    <lineage>
        <taxon>Eukaryota</taxon>
        <taxon>Viridiplantae</taxon>
        <taxon>Streptophyta</taxon>
        <taxon>Embryophyta</taxon>
        <taxon>Bryophyta</taxon>
        <taxon>Bryophytina</taxon>
        <taxon>Bryopsida</taxon>
        <taxon>Funariidae</taxon>
        <taxon>Funariales</taxon>
        <taxon>Funariaceae</taxon>
        <taxon>Physcomitrium</taxon>
    </lineage>
</organism>
<feature type="compositionally biased region" description="Low complexity" evidence="14">
    <location>
        <begin position="452"/>
        <end position="468"/>
    </location>
</feature>
<evidence type="ECO:0000256" key="2">
    <source>
        <dbReference type="ARBA" id="ARBA00004123"/>
    </source>
</evidence>
<dbReference type="FunFam" id="2.120.10.80:FF:000042">
    <property type="entry name" value="Serine/threonine-protein phosphatase"/>
    <property type="match status" value="1"/>
</dbReference>
<protein>
    <recommendedName>
        <fullName evidence="13">Serine/threonine-protein phosphatase</fullName>
        <ecNumber evidence="13">3.1.3.16</ecNumber>
    </recommendedName>
</protein>
<evidence type="ECO:0000256" key="11">
    <source>
        <dbReference type="ARBA" id="ARBA00047761"/>
    </source>
</evidence>
<dbReference type="SMART" id="SM00156">
    <property type="entry name" value="PP2Ac"/>
    <property type="match status" value="1"/>
</dbReference>
<dbReference type="OMA" id="NDELQWR"/>
<dbReference type="Gramene" id="Pp3c1_18530V3.2">
    <property type="protein sequence ID" value="Pp3c1_18530V3.2"/>
    <property type="gene ID" value="Pp3c1_18530"/>
</dbReference>
<dbReference type="InterPro" id="IPR015915">
    <property type="entry name" value="Kelch-typ_b-propeller"/>
</dbReference>
<dbReference type="FunCoup" id="A0A2K1L8P3">
    <property type="interactions" value="1177"/>
</dbReference>
<name>A0A2K1L8P3_PHYPA</name>
<keyword evidence="18" id="KW-1185">Reference proteome</keyword>
<feature type="region of interest" description="Disordered" evidence="14">
    <location>
        <begin position="545"/>
        <end position="582"/>
    </location>
</feature>
<keyword evidence="7 13" id="KW-0378">Hydrolase</keyword>
<comment type="catalytic activity">
    <reaction evidence="12 13">
        <text>O-phospho-L-threonyl-[protein] + H2O = L-threonyl-[protein] + phosphate</text>
        <dbReference type="Rhea" id="RHEA:47004"/>
        <dbReference type="Rhea" id="RHEA-COMP:11060"/>
        <dbReference type="Rhea" id="RHEA-COMP:11605"/>
        <dbReference type="ChEBI" id="CHEBI:15377"/>
        <dbReference type="ChEBI" id="CHEBI:30013"/>
        <dbReference type="ChEBI" id="CHEBI:43474"/>
        <dbReference type="ChEBI" id="CHEBI:61977"/>
        <dbReference type="EC" id="3.1.3.16"/>
    </reaction>
</comment>
<dbReference type="AlphaFoldDB" id="A0A2K1L8P3"/>
<dbReference type="CDD" id="cd07419">
    <property type="entry name" value="MPP_Bsu1_C"/>
    <property type="match status" value="1"/>
</dbReference>
<dbReference type="KEGG" id="ppp:112287603"/>
<dbReference type="STRING" id="3218.A0A2K1L8P3"/>
<dbReference type="InterPro" id="IPR041758">
    <property type="entry name" value="MPP_BSL_C"/>
</dbReference>
<evidence type="ECO:0000256" key="3">
    <source>
        <dbReference type="ARBA" id="ARBA00005671"/>
    </source>
</evidence>
<dbReference type="PaxDb" id="3218-PP1S43_56V6.1"/>
<evidence type="ECO:0000256" key="7">
    <source>
        <dbReference type="ARBA" id="ARBA00022801"/>
    </source>
</evidence>
<feature type="region of interest" description="Disordered" evidence="14">
    <location>
        <begin position="452"/>
        <end position="487"/>
    </location>
</feature>
<evidence type="ECO:0000313" key="17">
    <source>
        <dbReference type="EnsemblPlants" id="Pp3c1_18530V3.1"/>
    </source>
</evidence>
<evidence type="ECO:0000256" key="5">
    <source>
        <dbReference type="ARBA" id="ARBA00022723"/>
    </source>
</evidence>
<dbReference type="OrthoDB" id="309851at2759"/>
<dbReference type="EMBL" id="ABEU02000001">
    <property type="protein sequence ID" value="PNR62387.1"/>
    <property type="molecule type" value="Genomic_DNA"/>
</dbReference>
<keyword evidence="6" id="KW-0677">Repeat</keyword>
<dbReference type="InterPro" id="IPR012391">
    <property type="entry name" value="Ser/Thr_prot_Pase_BSU1"/>
</dbReference>
<dbReference type="GO" id="GO:0005634">
    <property type="term" value="C:nucleus"/>
    <property type="evidence" value="ECO:0007669"/>
    <property type="project" value="UniProtKB-SubCell"/>
</dbReference>
<accession>A0A2K1L8P3</accession>
<dbReference type="InterPro" id="IPR029052">
    <property type="entry name" value="Metallo-depent_PP-like"/>
</dbReference>
<dbReference type="Gramene" id="Pp3c1_18530V3.1">
    <property type="protein sequence ID" value="Pp3c1_18530V3.1"/>
    <property type="gene ID" value="Pp3c1_18530"/>
</dbReference>
<dbReference type="SMR" id="A0A2K1L8P3"/>
<dbReference type="GO" id="GO:0005886">
    <property type="term" value="C:plasma membrane"/>
    <property type="evidence" value="ECO:0007669"/>
    <property type="project" value="UniProtKB-ARBA"/>
</dbReference>